<evidence type="ECO:0000313" key="2">
    <source>
        <dbReference type="EMBL" id="TCN22214.1"/>
    </source>
</evidence>
<protein>
    <submittedName>
        <fullName evidence="2">Uncharacterized protein</fullName>
    </submittedName>
</protein>
<proteinExistence type="predicted"/>
<gene>
    <name evidence="2" type="ORF">EV146_11151</name>
</gene>
<feature type="compositionally biased region" description="Gly residues" evidence="1">
    <location>
        <begin position="49"/>
        <end position="63"/>
    </location>
</feature>
<dbReference type="RefSeq" id="WP_132009909.1">
    <property type="nucleotide sequence ID" value="NZ_JABUHM010000013.1"/>
</dbReference>
<evidence type="ECO:0000256" key="1">
    <source>
        <dbReference type="SAM" id="MobiDB-lite"/>
    </source>
</evidence>
<dbReference type="AlphaFoldDB" id="A0A4R2B9A9"/>
<comment type="caution">
    <text evidence="2">The sequence shown here is derived from an EMBL/GenBank/DDBJ whole genome shotgun (WGS) entry which is preliminary data.</text>
</comment>
<dbReference type="EMBL" id="SLVV01000011">
    <property type="protein sequence ID" value="TCN22214.1"/>
    <property type="molecule type" value="Genomic_DNA"/>
</dbReference>
<feature type="region of interest" description="Disordered" evidence="1">
    <location>
        <begin position="22"/>
        <end position="72"/>
    </location>
</feature>
<evidence type="ECO:0000313" key="3">
    <source>
        <dbReference type="Proteomes" id="UP000295689"/>
    </source>
</evidence>
<accession>A0A4R2B9A9</accession>
<name>A0A4R2B9A9_9BACI</name>
<reference evidence="2 3" key="1">
    <citation type="journal article" date="2015" name="Stand. Genomic Sci.">
        <title>Genomic Encyclopedia of Bacterial and Archaeal Type Strains, Phase III: the genomes of soil and plant-associated and newly described type strains.</title>
        <authorList>
            <person name="Whitman W.B."/>
            <person name="Woyke T."/>
            <person name="Klenk H.P."/>
            <person name="Zhou Y."/>
            <person name="Lilburn T.G."/>
            <person name="Beck B.J."/>
            <person name="De Vos P."/>
            <person name="Vandamme P."/>
            <person name="Eisen J.A."/>
            <person name="Garrity G."/>
            <person name="Hugenholtz P."/>
            <person name="Kyrpides N.C."/>
        </authorList>
    </citation>
    <scope>NUCLEOTIDE SEQUENCE [LARGE SCALE GENOMIC DNA]</scope>
    <source>
        <strain evidence="2 3">CV53</strain>
    </source>
</reference>
<keyword evidence="3" id="KW-1185">Reference proteome</keyword>
<sequence length="72" mass="7569">MIKERIVKPQVLSHTPIRFETQISGSTNKPFPGLGWGVDGIPAKERGEFPGGGATGGVFPGKGKGPKTGRRP</sequence>
<organism evidence="2 3">
    <name type="scientific">Mesobacillus foraminis</name>
    <dbReference type="NCBI Taxonomy" id="279826"/>
    <lineage>
        <taxon>Bacteria</taxon>
        <taxon>Bacillati</taxon>
        <taxon>Bacillota</taxon>
        <taxon>Bacilli</taxon>
        <taxon>Bacillales</taxon>
        <taxon>Bacillaceae</taxon>
        <taxon>Mesobacillus</taxon>
    </lineage>
</organism>
<dbReference type="Proteomes" id="UP000295689">
    <property type="component" value="Unassembled WGS sequence"/>
</dbReference>